<evidence type="ECO:0000313" key="1">
    <source>
        <dbReference type="EMBL" id="PJJ53976.1"/>
    </source>
</evidence>
<dbReference type="PANTHER" id="PTHR18901:SF38">
    <property type="entry name" value="PSEUDOURIDINE-5'-PHOSPHATASE"/>
    <property type="match status" value="1"/>
</dbReference>
<dbReference type="InterPro" id="IPR023214">
    <property type="entry name" value="HAD_sf"/>
</dbReference>
<dbReference type="SFLD" id="SFLDG01129">
    <property type="entry name" value="C1.5:_HAD__Beta-PGM__Phosphata"/>
    <property type="match status" value="1"/>
</dbReference>
<dbReference type="EMBL" id="PGEZ01000002">
    <property type="protein sequence ID" value="PJJ53976.1"/>
    <property type="molecule type" value="Genomic_DNA"/>
</dbReference>
<dbReference type="GO" id="GO:0016787">
    <property type="term" value="F:hydrolase activity"/>
    <property type="evidence" value="ECO:0007669"/>
    <property type="project" value="UniProtKB-KW"/>
</dbReference>
<dbReference type="InterPro" id="IPR006439">
    <property type="entry name" value="HAD-SF_hydro_IA"/>
</dbReference>
<proteinExistence type="predicted"/>
<evidence type="ECO:0000313" key="2">
    <source>
        <dbReference type="Proteomes" id="UP000230842"/>
    </source>
</evidence>
<dbReference type="Gene3D" id="1.10.150.240">
    <property type="entry name" value="Putative phosphatase, domain 2"/>
    <property type="match status" value="1"/>
</dbReference>
<keyword evidence="1" id="KW-0378">Hydrolase</keyword>
<name>A0A2M9B7P1_9ACTN</name>
<accession>A0A2M9B7P1</accession>
<dbReference type="AlphaFoldDB" id="A0A2M9B7P1"/>
<gene>
    <name evidence="1" type="ORF">CLV56_3478</name>
</gene>
<dbReference type="Proteomes" id="UP000230842">
    <property type="component" value="Unassembled WGS sequence"/>
</dbReference>
<dbReference type="InterPro" id="IPR036412">
    <property type="entry name" value="HAD-like_sf"/>
</dbReference>
<protein>
    <submittedName>
        <fullName evidence="1">HAD superfamily hydrolase (TIGR01509 family)</fullName>
    </submittedName>
</protein>
<reference evidence="1 2" key="1">
    <citation type="submission" date="2017-11" db="EMBL/GenBank/DDBJ databases">
        <title>Genomic Encyclopedia of Archaeal and Bacterial Type Strains, Phase II (KMG-II): From Individual Species to Whole Genera.</title>
        <authorList>
            <person name="Goeker M."/>
        </authorList>
    </citation>
    <scope>NUCLEOTIDE SEQUENCE [LARGE SCALE GENOMIC DNA]</scope>
    <source>
        <strain evidence="1 2">DSM 27763</strain>
    </source>
</reference>
<organism evidence="1 2">
    <name type="scientific">Mumia flava</name>
    <dbReference type="NCBI Taxonomy" id="1348852"/>
    <lineage>
        <taxon>Bacteria</taxon>
        <taxon>Bacillati</taxon>
        <taxon>Actinomycetota</taxon>
        <taxon>Actinomycetes</taxon>
        <taxon>Propionibacteriales</taxon>
        <taxon>Nocardioidaceae</taxon>
        <taxon>Mumia</taxon>
    </lineage>
</organism>
<dbReference type="SUPFAM" id="SSF56784">
    <property type="entry name" value="HAD-like"/>
    <property type="match status" value="1"/>
</dbReference>
<dbReference type="PANTHER" id="PTHR18901">
    <property type="entry name" value="2-DEOXYGLUCOSE-6-PHOSPHATE PHOSPHATASE 2"/>
    <property type="match status" value="1"/>
</dbReference>
<dbReference type="Gene3D" id="3.40.50.1000">
    <property type="entry name" value="HAD superfamily/HAD-like"/>
    <property type="match status" value="1"/>
</dbReference>
<dbReference type="NCBIfam" id="TIGR01509">
    <property type="entry name" value="HAD-SF-IA-v3"/>
    <property type="match status" value="1"/>
</dbReference>
<keyword evidence="2" id="KW-1185">Reference proteome</keyword>
<comment type="caution">
    <text evidence="1">The sequence shown here is derived from an EMBL/GenBank/DDBJ whole genome shotgun (WGS) entry which is preliminary data.</text>
</comment>
<dbReference type="SFLD" id="SFLDS00003">
    <property type="entry name" value="Haloacid_Dehalogenase"/>
    <property type="match status" value="1"/>
</dbReference>
<dbReference type="Pfam" id="PF00702">
    <property type="entry name" value="Hydrolase"/>
    <property type="match status" value="1"/>
</dbReference>
<dbReference type="SFLD" id="SFLDG01135">
    <property type="entry name" value="C1.5.6:_HAD__Beta-PGM__Phospha"/>
    <property type="match status" value="1"/>
</dbReference>
<sequence>MFDMDGVIVDSEERWEDVRRRLVIDSGRPYPDGATRAMQGMNPAEWETYLSDDLGVPGSPREIGRRVVTAMAASYREDLPLIDGAVDTIRALAPRVPLAVASSSNRELIELALDLAGVRDAFGAVVSSEEVERGKPAPDVYLTAAGRLGVAAQRCAAIEDSSNGIRSAHAAGMRVVAVPNRAFPPEEDALALADAVVDTIGAATPQVVLGR</sequence>
<dbReference type="InterPro" id="IPR023198">
    <property type="entry name" value="PGP-like_dom2"/>
</dbReference>